<protein>
    <submittedName>
        <fullName evidence="1">Uncharacterized protein</fullName>
    </submittedName>
</protein>
<dbReference type="RefSeq" id="WP_021721071.1">
    <property type="nucleotide sequence ID" value="NZ_FR892822.1"/>
</dbReference>
<evidence type="ECO:0000313" key="1">
    <source>
        <dbReference type="EMBL" id="CDD10520.1"/>
    </source>
</evidence>
<proteinExistence type="predicted"/>
<dbReference type="HOGENOM" id="CLU_758321_0_0_9"/>
<comment type="caution">
    <text evidence="1">The sequence shown here is derived from an EMBL/GenBank/DDBJ whole genome shotgun (WGS) entry which is preliminary data.</text>
</comment>
<organism evidence="1">
    <name type="scientific">Phascolarctobacterium succinatutens CAG:287</name>
    <dbReference type="NCBI Taxonomy" id="1263101"/>
    <lineage>
        <taxon>Bacteria</taxon>
        <taxon>Bacillati</taxon>
        <taxon>Bacillota</taxon>
        <taxon>Negativicutes</taxon>
        <taxon>Acidaminococcales</taxon>
        <taxon>Acidaminococcaceae</taxon>
        <taxon>Phascolarctobacterium</taxon>
    </lineage>
</organism>
<gene>
    <name evidence="1" type="ORF">BN587_02042</name>
</gene>
<sequence>MLETKSTKVQEILKEIHRKVQQKAGRFEKISEDIVLENLTLQALCANLHMSPAACADFVQNNYDCSCSVDDMIRIYRDFKINTEEKRLEVFENATGVAIMLEKSMNGDQQAYELYRSTREKFMEKKPKHYYKILLAVIFHNIKQLQQEKDQQLITSFGNTLCKYLLFDIENAITYAYGFNKHHSSAPATNNNVKKVHSPEQERLLQKLASLESALEQSDMLLRDLQSEFDERLEAVKLQEMTEFFGKLNSDKYGCILDELLMLRKGIDAVKKSGYVLPLEINGLLIMVRKLVQFLRDSHINPMLKPESLRIVKAGDVEFWNYEGTPFTCAEEEKQVKVISPGWIYSEKQVQISRPKVKEVVDNVD</sequence>
<name>R6WM81_9FIRM</name>
<dbReference type="EMBL" id="CBGL010000038">
    <property type="protein sequence ID" value="CDD10520.1"/>
    <property type="molecule type" value="Genomic_DNA"/>
</dbReference>
<accession>R6WM81</accession>
<reference evidence="1" key="1">
    <citation type="submission" date="2012-11" db="EMBL/GenBank/DDBJ databases">
        <title>Dependencies among metagenomic species, viruses, plasmids and units of genetic variation.</title>
        <authorList>
            <person name="Nielsen H.B."/>
            <person name="Almeida M."/>
            <person name="Juncker A.S."/>
            <person name="Rasmussen S."/>
            <person name="Li J."/>
            <person name="Sunagawa S."/>
            <person name="Plichta D."/>
            <person name="Gautier L."/>
            <person name="Le Chatelier E."/>
            <person name="Peletier E."/>
            <person name="Bonde I."/>
            <person name="Nielsen T."/>
            <person name="Manichanh C."/>
            <person name="Arumugam M."/>
            <person name="Batto J."/>
            <person name="Santos M.B.Q.D."/>
            <person name="Blom N."/>
            <person name="Borruel N."/>
            <person name="Burgdorf K.S."/>
            <person name="Boumezbeur F."/>
            <person name="Casellas F."/>
            <person name="Dore J."/>
            <person name="Guarner F."/>
            <person name="Hansen T."/>
            <person name="Hildebrand F."/>
            <person name="Kaas R.S."/>
            <person name="Kennedy S."/>
            <person name="Kristiansen K."/>
            <person name="Kultima J.R."/>
            <person name="Leonard P."/>
            <person name="Levenez F."/>
            <person name="Lund O."/>
            <person name="Moumen B."/>
            <person name="Le Paslier D."/>
            <person name="Pons N."/>
            <person name="Pedersen O."/>
            <person name="Prifti E."/>
            <person name="Qin J."/>
            <person name="Raes J."/>
            <person name="Tap J."/>
            <person name="Tims S."/>
            <person name="Ussery D.W."/>
            <person name="Yamada T."/>
            <person name="MetaHit consortium"/>
            <person name="Renault P."/>
            <person name="Sicheritz-Ponten T."/>
            <person name="Bork P."/>
            <person name="Wang J."/>
            <person name="Brunak S."/>
            <person name="Ehrlich S.D."/>
        </authorList>
    </citation>
    <scope>NUCLEOTIDE SEQUENCE [LARGE SCALE GENOMIC DNA]</scope>
</reference>
<dbReference type="Proteomes" id="UP000014937">
    <property type="component" value="Unassembled WGS sequence"/>
</dbReference>
<dbReference type="AlphaFoldDB" id="R6WM81"/>